<protein>
    <submittedName>
        <fullName evidence="2">Uncharacterized protein</fullName>
    </submittedName>
</protein>
<sequence>MYESSSAALGLDIFADPSGIIAPFSSLLPASYRTTDDNIEPLSPELFGAFLNHELLVQRLNDIHNWLWMCGRPMPPRPLHQQVAMSRSIVVTEQMDMHLVWMNNQFFIKPLPAYLFHPDFWHPHEQIKPGQHCCYSERIACARGFLFSYTALITYPSDFHLAQQQGLLPSTVTWERWRVFSAQFLSHHCYAAINPRFWYGELRLSRLNKVYALTRGWMFRGYSRIGGAATYEDLLRNNFAALATVLGYVVIVLTAMQAGLSTDRLQHDRTFVNASYGFTVFSIIAPLIGAVVLLVGVLCIVASNWIATKGYERKRFVTMGVEPLRHAVRVSS</sequence>
<feature type="transmembrane region" description="Helical" evidence="1">
    <location>
        <begin position="239"/>
        <end position="260"/>
    </location>
</feature>
<dbReference type="InterPro" id="IPR046536">
    <property type="entry name" value="DUF6601"/>
</dbReference>
<keyword evidence="1" id="KW-1133">Transmembrane helix</keyword>
<dbReference type="STRING" id="1450535.A0A317W6J2"/>
<keyword evidence="3" id="KW-1185">Reference proteome</keyword>
<name>A0A317W6J2_9EURO</name>
<dbReference type="PANTHER" id="PTHR34414">
    <property type="entry name" value="HET DOMAIN-CONTAINING PROTEIN-RELATED"/>
    <property type="match status" value="1"/>
</dbReference>
<comment type="caution">
    <text evidence="2">The sequence shown here is derived from an EMBL/GenBank/DDBJ whole genome shotgun (WGS) entry which is preliminary data.</text>
</comment>
<keyword evidence="1" id="KW-0472">Membrane</keyword>
<evidence type="ECO:0000256" key="1">
    <source>
        <dbReference type="SAM" id="Phobius"/>
    </source>
</evidence>
<dbReference type="RefSeq" id="XP_025465787.1">
    <property type="nucleotide sequence ID" value="XM_025610114.1"/>
</dbReference>
<reference evidence="2 3" key="1">
    <citation type="submission" date="2016-12" db="EMBL/GenBank/DDBJ databases">
        <title>The genomes of Aspergillus section Nigri reveals drivers in fungal speciation.</title>
        <authorList>
            <consortium name="DOE Joint Genome Institute"/>
            <person name="Vesth T.C."/>
            <person name="Nybo J."/>
            <person name="Theobald S."/>
            <person name="Brandl J."/>
            <person name="Frisvad J.C."/>
            <person name="Nielsen K.F."/>
            <person name="Lyhne E.K."/>
            <person name="Kogle M.E."/>
            <person name="Kuo A."/>
            <person name="Riley R."/>
            <person name="Clum A."/>
            <person name="Nolan M."/>
            <person name="Lipzen A."/>
            <person name="Salamov A."/>
            <person name="Henrissat B."/>
            <person name="Wiebenga A."/>
            <person name="De Vries R.P."/>
            <person name="Grigoriev I.V."/>
            <person name="Mortensen U.H."/>
            <person name="Andersen M.R."/>
            <person name="Baker S.E."/>
        </authorList>
    </citation>
    <scope>NUCLEOTIDE SEQUENCE [LARGE SCALE GENOMIC DNA]</scope>
    <source>
        <strain evidence="2 3">CBS 115572</strain>
    </source>
</reference>
<dbReference type="Proteomes" id="UP000246702">
    <property type="component" value="Unassembled WGS sequence"/>
</dbReference>
<dbReference type="Pfam" id="PF20246">
    <property type="entry name" value="DUF6601"/>
    <property type="match status" value="1"/>
</dbReference>
<proteinExistence type="predicted"/>
<feature type="transmembrane region" description="Helical" evidence="1">
    <location>
        <begin position="280"/>
        <end position="306"/>
    </location>
</feature>
<dbReference type="OrthoDB" id="5086500at2759"/>
<evidence type="ECO:0000313" key="2">
    <source>
        <dbReference type="EMBL" id="PWY81719.1"/>
    </source>
</evidence>
<dbReference type="PANTHER" id="PTHR34414:SF1">
    <property type="entry name" value="SUBTILISIN-LIKE SERINE PROTEASE"/>
    <property type="match status" value="1"/>
</dbReference>
<dbReference type="GeneID" id="37112257"/>
<accession>A0A317W6J2</accession>
<dbReference type="AlphaFoldDB" id="A0A317W6J2"/>
<gene>
    <name evidence="2" type="ORF">BO94DRAFT_520503</name>
</gene>
<keyword evidence="1" id="KW-0812">Transmembrane</keyword>
<dbReference type="EMBL" id="MSFK01000020">
    <property type="protein sequence ID" value="PWY81719.1"/>
    <property type="molecule type" value="Genomic_DNA"/>
</dbReference>
<evidence type="ECO:0000313" key="3">
    <source>
        <dbReference type="Proteomes" id="UP000246702"/>
    </source>
</evidence>
<organism evidence="2 3">
    <name type="scientific">Aspergillus sclerotioniger CBS 115572</name>
    <dbReference type="NCBI Taxonomy" id="1450535"/>
    <lineage>
        <taxon>Eukaryota</taxon>
        <taxon>Fungi</taxon>
        <taxon>Dikarya</taxon>
        <taxon>Ascomycota</taxon>
        <taxon>Pezizomycotina</taxon>
        <taxon>Eurotiomycetes</taxon>
        <taxon>Eurotiomycetidae</taxon>
        <taxon>Eurotiales</taxon>
        <taxon>Aspergillaceae</taxon>
        <taxon>Aspergillus</taxon>
        <taxon>Aspergillus subgen. Circumdati</taxon>
    </lineage>
</organism>